<gene>
    <name evidence="2" type="ordered locus">Snas_4818</name>
</gene>
<accession>D3Q8L7</accession>
<evidence type="ECO:0008006" key="4">
    <source>
        <dbReference type="Google" id="ProtNLM"/>
    </source>
</evidence>
<dbReference type="KEGG" id="sna:Snas_4818"/>
<dbReference type="Gene3D" id="2.120.10.30">
    <property type="entry name" value="TolB, C-terminal domain"/>
    <property type="match status" value="1"/>
</dbReference>
<name>D3Q8L7_STANL</name>
<organism evidence="2 3">
    <name type="scientific">Stackebrandtia nassauensis (strain DSM 44728 / CIP 108903 / NRRL B-16338 / NBRC 102104 / LLR-40K-21)</name>
    <dbReference type="NCBI Taxonomy" id="446470"/>
    <lineage>
        <taxon>Bacteria</taxon>
        <taxon>Bacillati</taxon>
        <taxon>Actinomycetota</taxon>
        <taxon>Actinomycetes</taxon>
        <taxon>Glycomycetales</taxon>
        <taxon>Glycomycetaceae</taxon>
        <taxon>Stackebrandtia</taxon>
    </lineage>
</organism>
<reference evidence="2 3" key="1">
    <citation type="journal article" date="2009" name="Stand. Genomic Sci.">
        <title>Complete genome sequence of Stackebrandtia nassauensis type strain (LLR-40K-21).</title>
        <authorList>
            <person name="Munk C."/>
            <person name="Lapidus A."/>
            <person name="Copeland A."/>
            <person name="Jando M."/>
            <person name="Mayilraj S."/>
            <person name="Glavina Del Rio T."/>
            <person name="Nolan M."/>
            <person name="Chen F."/>
            <person name="Lucas S."/>
            <person name="Tice H."/>
            <person name="Cheng J.F."/>
            <person name="Han C."/>
            <person name="Detter J.C."/>
            <person name="Bruce D."/>
            <person name="Goodwin L."/>
            <person name="Chain P."/>
            <person name="Pitluck S."/>
            <person name="Goker M."/>
            <person name="Ovchinikova G."/>
            <person name="Pati A."/>
            <person name="Ivanova N."/>
            <person name="Mavromatis K."/>
            <person name="Chen A."/>
            <person name="Palaniappan K."/>
            <person name="Land M."/>
            <person name="Hauser L."/>
            <person name="Chang Y.J."/>
            <person name="Jeffries C.D."/>
            <person name="Bristow J."/>
            <person name="Eisen J.A."/>
            <person name="Markowitz V."/>
            <person name="Hugenholtz P."/>
            <person name="Kyrpides N.C."/>
            <person name="Klenk H.P."/>
        </authorList>
    </citation>
    <scope>NUCLEOTIDE SEQUENCE [LARGE SCALE GENOMIC DNA]</scope>
    <source>
        <strain evidence="3">DSM 44728 / CIP 108903 / NRRL B-16338 / NBRC 102104 / LLR-40K-21</strain>
    </source>
</reference>
<dbReference type="SUPFAM" id="SSF50998">
    <property type="entry name" value="Quinoprotein alcohol dehydrogenase-like"/>
    <property type="match status" value="1"/>
</dbReference>
<evidence type="ECO:0000256" key="1">
    <source>
        <dbReference type="SAM" id="MobiDB-lite"/>
    </source>
</evidence>
<protein>
    <recommendedName>
        <fullName evidence="4">WD40 repeat, subgroup</fullName>
    </recommendedName>
</protein>
<dbReference type="InterPro" id="IPR011047">
    <property type="entry name" value="Quinoprotein_ADH-like_sf"/>
</dbReference>
<dbReference type="OrthoDB" id="4281466at2"/>
<dbReference type="EMBL" id="CP001778">
    <property type="protein sequence ID" value="ADD44459.1"/>
    <property type="molecule type" value="Genomic_DNA"/>
</dbReference>
<evidence type="ECO:0000313" key="2">
    <source>
        <dbReference type="EMBL" id="ADD44459.1"/>
    </source>
</evidence>
<feature type="region of interest" description="Disordered" evidence="1">
    <location>
        <begin position="804"/>
        <end position="831"/>
    </location>
</feature>
<feature type="region of interest" description="Disordered" evidence="1">
    <location>
        <begin position="746"/>
        <end position="773"/>
    </location>
</feature>
<dbReference type="eggNOG" id="COG1520">
    <property type="taxonomic scope" value="Bacteria"/>
</dbReference>
<dbReference type="SUPFAM" id="SSF101898">
    <property type="entry name" value="NHL repeat"/>
    <property type="match status" value="1"/>
</dbReference>
<keyword evidence="3" id="KW-1185">Reference proteome</keyword>
<evidence type="ECO:0000313" key="3">
    <source>
        <dbReference type="Proteomes" id="UP000000844"/>
    </source>
</evidence>
<dbReference type="InterPro" id="IPR011042">
    <property type="entry name" value="6-blade_b-propeller_TolB-like"/>
</dbReference>
<dbReference type="SMART" id="SM00564">
    <property type="entry name" value="PQQ"/>
    <property type="match status" value="3"/>
</dbReference>
<dbReference type="Proteomes" id="UP000000844">
    <property type="component" value="Chromosome"/>
</dbReference>
<sequence length="1849" mass="201627">MRLEQIISRYHPDFDVAEARLGLGLDGLVYLVYARTHPLGHLIRVDPSGNGLREAIVGTSCVAVAATADGTVAVAEVVGSARVTFWDKNLTAQGQVGDFLHDGGNTLAPSDVQAGPSGDFYAIDQYRLKVRRMSPRRGVVDTFGLERLNVVAGVNQPVGLRVDEERGRLVTAWNSAVIWASDFDGTPLWTKPIAFRPAGRFLGAYDLAADGSVHVLESGNRVRVFGLDGVERPAEAVTLKGSALPVTYLRVHGDELVVKRVDRETLFEVYERGTGELRRRVPAELERLTAEYPDPVWEAGKPVPLTITHDSGPYGSAPGFRAWLRPLGVPEFTALPITGQTVTPSADAGGLYQLRVSPDLRGGLSEYVLDGVVEVQKKDAIGTISILTKRNRFYFGKGEPIPFTVEARTTKTPPTAVTVRVRHGDDTVKEVPVTLDAGTGDARLTAADTGTLTPGRYTLDVEVPGFTVAPQYLELGPGIAVRPTFHITRHGDYKDSLPVDRRVKGFAKPSIFADLPDDIDTHLVRSRKLGINLLIDRLGKGSFLPRFTPIIADKATHDRLVRNPSGVSPGKVEFEDALWRAIAGYGAYGIEEQSILLTMDAGLPLGTFGDTRTPAEMLLDIEDVVNKLRDYPAFRGWSWAANWWLIKLGAAAAKDETERQEYVRALAAAKETGAWATVLDTVSDRIWDLKVAAEALFHDKLTAIAPGQISAITGPYRALGTHPPVNFANADEVDLHYQAEQIPPPLTGAHQVDFYRRPGKPARGHPEPRNDDGTGAMFAAALFPMAMRGVDGTGSASPFGDVGSAHGGVLAGDPRSDGTGPRPGDVRSGGAGKTTMLRAIQRTIARYGSTMAGTEPADAIAIVVSSRMQRIDEASGNGDFGGYFSALFEAYNTCLYAHRPASFVFTEDLTPDTLAAYRAVLVVGQKVTLEPPLAAALDALDSDAVKVYFDDTCRPELMPGYAQRLGVSFNRVATDPSAKDDSAHWRFREYFITHSETLRELLDDVVPPVAGCDNPEVLLSERRDGEVRYVWAVNNTVLDWEPGLTWRVSMFAAHRVPVVAELDLRVPLGYKVFDVYAGKTVGTLGGKVTADLRTMPVRLYAILPLLHPLPEHRTPVAQDWFGPHVRDIAIADDGRTGVLSCFNWDHNLYGLDLRTGSTRWREKVGHFFAFGPTAYRGGIAAQGYDVDSPEGYHLYLVNPAGEAERRFALFGLPKRATEWSTPEWGLDTGLNNFAVSPDGAWVATCGDLGLAVWDRDGTRRWTDAWWSDRRDPLRLLAFDASTLLTYVRGTVTARAAADGATLWSLRLAETGHLQGAAVSADRSTLLFWSTTLGGRMFVVRDQTVTNTIATGPTDEVSVSADGSLIATTADRQLLVWDANGGLVWTYTGDDLLRRPEVSPDGERIAVGSELGTLTVLDRHGAILCEKDLLSLPVSTWLPGGDLLVATWTGEVTRFDGDLDVRWSTKLAPTETDAAAKLRAPDPTPTTRVTGWGNAEDIPLSLTPNLLAATRALINPLGSVNDVPYTYTWRHPLALLRDGKPDAPPTPWLQWNIIGVIDSPVYKKLAVDIDAVVHRMHVTGVTFAEDPDHPESWLRDVRLRYWDIEAEAWRDGPMLLSDAPLHSHVLPTPIDARRFQLVTTGGGSWPVGNLRLGELVFHGSVLGSSHPDVIHDRPAAVLFDEQRRLETLVNSPFVDYHYGDAVGDGRLSIELTGAVAVHPTHQSPYPHRIPDWDFTIVEHPSAPGQYRHLQFAWKATSGDTTGIRIRIGHEWPGAAVDVVVGDDPGFGRPPFAEVRVPGDRPPTQWRTVRLDLWALKVPDVQGLSLRATGGGARFDQFVLGRTPADLPEEL</sequence>
<dbReference type="Gene3D" id="2.130.10.10">
    <property type="entry name" value="YVTN repeat-like/Quinoprotein amine dehydrogenase"/>
    <property type="match status" value="1"/>
</dbReference>
<dbReference type="InterPro" id="IPR015943">
    <property type="entry name" value="WD40/YVTN_repeat-like_dom_sf"/>
</dbReference>
<dbReference type="InterPro" id="IPR018391">
    <property type="entry name" value="PQQ_b-propeller_rpt"/>
</dbReference>
<dbReference type="HOGENOM" id="CLU_236932_0_0_11"/>
<dbReference type="STRING" id="446470.Snas_4818"/>
<dbReference type="RefSeq" id="WP_013020030.1">
    <property type="nucleotide sequence ID" value="NC_013947.1"/>
</dbReference>
<proteinExistence type="predicted"/>